<dbReference type="EMBL" id="NUYG01000105">
    <property type="protein sequence ID" value="PFM83833.1"/>
    <property type="molecule type" value="Genomic_DNA"/>
</dbReference>
<feature type="transmembrane region" description="Helical" evidence="1">
    <location>
        <begin position="12"/>
        <end position="33"/>
    </location>
</feature>
<name>A0A9X7BQD3_BACTU</name>
<comment type="caution">
    <text evidence="3">The sequence shown here is derived from an EMBL/GenBank/DDBJ whole genome shotgun (WGS) entry which is preliminary data.</text>
</comment>
<feature type="transmembrane region" description="Helical" evidence="1">
    <location>
        <begin position="45"/>
        <end position="65"/>
    </location>
</feature>
<dbReference type="AlphaFoldDB" id="A0A9X7BQD3"/>
<evidence type="ECO:0000256" key="1">
    <source>
        <dbReference type="SAM" id="Phobius"/>
    </source>
</evidence>
<protein>
    <submittedName>
        <fullName evidence="3">Uncharacterized protein</fullName>
    </submittedName>
</protein>
<dbReference type="Proteomes" id="UP000223366">
    <property type="component" value="Unassembled WGS sequence"/>
</dbReference>
<evidence type="ECO:0000313" key="5">
    <source>
        <dbReference type="Proteomes" id="UP000223839"/>
    </source>
</evidence>
<reference evidence="4 5" key="1">
    <citation type="submission" date="2017-09" db="EMBL/GenBank/DDBJ databases">
        <title>Large-scale bioinformatics analysis of Bacillus genomes uncovers conserved roles of natural products in bacterial physiology.</title>
        <authorList>
            <consortium name="Agbiome Team Llc"/>
            <person name="Bleich R.M."/>
            <person name="Grubbs K.J."/>
            <person name="Santa Maria K.C."/>
            <person name="Allen S.E."/>
            <person name="Farag S."/>
            <person name="Shank E.A."/>
            <person name="Bowers A."/>
        </authorList>
    </citation>
    <scope>NUCLEOTIDE SEQUENCE [LARGE SCALE GENOMIC DNA]</scope>
    <source>
        <strain evidence="3 4">AFS060060</strain>
        <strain evidence="2 5">AFS077661</strain>
    </source>
</reference>
<keyword evidence="1" id="KW-0472">Membrane</keyword>
<sequence length="70" mass="8612">MRNVLLRVKRLKGTLVLSFYYMFLYLIFKLTYVKIFYNTSVKRYIFLYKMIHFISTPLLIFMLNIENSAR</sequence>
<keyword evidence="1" id="KW-1133">Transmembrane helix</keyword>
<dbReference type="EMBL" id="NVDU01000021">
    <property type="protein sequence ID" value="PFV32028.1"/>
    <property type="molecule type" value="Genomic_DNA"/>
</dbReference>
<keyword evidence="1" id="KW-0812">Transmembrane</keyword>
<dbReference type="Proteomes" id="UP000223839">
    <property type="component" value="Unassembled WGS sequence"/>
</dbReference>
<evidence type="ECO:0000313" key="4">
    <source>
        <dbReference type="Proteomes" id="UP000223366"/>
    </source>
</evidence>
<accession>A0A9X7BQD3</accession>
<organism evidence="3 4">
    <name type="scientific">Bacillus thuringiensis</name>
    <dbReference type="NCBI Taxonomy" id="1428"/>
    <lineage>
        <taxon>Bacteria</taxon>
        <taxon>Bacillati</taxon>
        <taxon>Bacillota</taxon>
        <taxon>Bacilli</taxon>
        <taxon>Bacillales</taxon>
        <taxon>Bacillaceae</taxon>
        <taxon>Bacillus</taxon>
        <taxon>Bacillus cereus group</taxon>
    </lineage>
</organism>
<gene>
    <name evidence="2" type="ORF">COJ61_31360</name>
    <name evidence="3" type="ORF">COK99_11805</name>
</gene>
<evidence type="ECO:0000313" key="3">
    <source>
        <dbReference type="EMBL" id="PFV32028.1"/>
    </source>
</evidence>
<evidence type="ECO:0000313" key="2">
    <source>
        <dbReference type="EMBL" id="PFM83833.1"/>
    </source>
</evidence>
<proteinExistence type="predicted"/>